<protein>
    <recommendedName>
        <fullName evidence="3">Transmembrane protein 135</fullName>
    </recommendedName>
</protein>
<evidence type="ECO:0000313" key="2">
    <source>
        <dbReference type="EMBL" id="JAI42675.1"/>
    </source>
</evidence>
<gene>
    <name evidence="2" type="ORF">c0_g1_i4</name>
</gene>
<proteinExistence type="predicted"/>
<dbReference type="PANTHER" id="PTHR12459:SF15">
    <property type="entry name" value="TRANSMEMBRANE PROTEIN 135"/>
    <property type="match status" value="1"/>
</dbReference>
<dbReference type="PANTHER" id="PTHR12459">
    <property type="entry name" value="TRANSMEMBRANE PROTEIN 135-RELATED"/>
    <property type="match status" value="1"/>
</dbReference>
<feature type="transmembrane region" description="Helical" evidence="1">
    <location>
        <begin position="273"/>
        <end position="291"/>
    </location>
</feature>
<sequence length="423" mass="47987">MVAMSKFIKYLIDNDVKCCGVFHDHSCKWNALHNTYKFMFSNMKYFLPVMGVSANFESLPLLMRIRSLNKKVLQSTLMYYAQAVLGATAVGWSIQIIICSLRHLLGKFTYLTFALLPTFIGSFCTFMVPSPRVQSLFSTTIFQCTLETLIMLENTALTKLIVKSSLIRTFIFMCCSALILNAKRRKTYKGFWLMEPIAYNATTVEQTEDNDDNTMCKSSCNHKDKTCQQYALQGIRNFMLTGLGLDVIKMLMSNVPTNVNGFMAKLYVKLKTFKLRSFAILTSYVATYRLLHCYFNRNFGGDSPLNHSVAAFLSGSSFIFFPKLTLLSYAMVASLQISWQYVTTYLTEARFGDTYEWVKRLPCTMMFYPMALAYLVNAYALNKNSVSKLGGMVINGITNNYVKTTHASVEVVEQILARCSPAL</sequence>
<accession>A0A0K8VVU9</accession>
<dbReference type="EMBL" id="GDHF01009639">
    <property type="protein sequence ID" value="JAI42675.1"/>
    <property type="molecule type" value="Transcribed_RNA"/>
</dbReference>
<feature type="transmembrane region" description="Helical" evidence="1">
    <location>
        <begin position="160"/>
        <end position="180"/>
    </location>
</feature>
<name>A0A0K8VVU9_BACLA</name>
<dbReference type="InterPro" id="IPR026749">
    <property type="entry name" value="Tmem135"/>
</dbReference>
<evidence type="ECO:0008006" key="3">
    <source>
        <dbReference type="Google" id="ProtNLM"/>
    </source>
</evidence>
<feature type="transmembrane region" description="Helical" evidence="1">
    <location>
        <begin position="45"/>
        <end position="65"/>
    </location>
</feature>
<dbReference type="AlphaFoldDB" id="A0A0K8VVU9"/>
<feature type="transmembrane region" description="Helical" evidence="1">
    <location>
        <begin position="108"/>
        <end position="128"/>
    </location>
</feature>
<evidence type="ECO:0000256" key="1">
    <source>
        <dbReference type="SAM" id="Phobius"/>
    </source>
</evidence>
<keyword evidence="1" id="KW-1133">Transmembrane helix</keyword>
<dbReference type="OrthoDB" id="291792at2759"/>
<reference evidence="2" key="1">
    <citation type="submission" date="2015-06" db="EMBL/GenBank/DDBJ databases">
        <authorList>
            <person name="Hoefler B.C."/>
            <person name="Straight P.D."/>
        </authorList>
    </citation>
    <scope>NUCLEOTIDE SEQUENCE</scope>
</reference>
<feature type="transmembrane region" description="Helical" evidence="1">
    <location>
        <begin position="77"/>
        <end position="101"/>
    </location>
</feature>
<organism evidence="2">
    <name type="scientific">Bactrocera latifrons</name>
    <name type="common">Malaysian fruit fly</name>
    <name type="synonym">Chaetodacus latifrons</name>
    <dbReference type="NCBI Taxonomy" id="174628"/>
    <lineage>
        <taxon>Eukaryota</taxon>
        <taxon>Metazoa</taxon>
        <taxon>Ecdysozoa</taxon>
        <taxon>Arthropoda</taxon>
        <taxon>Hexapoda</taxon>
        <taxon>Insecta</taxon>
        <taxon>Pterygota</taxon>
        <taxon>Neoptera</taxon>
        <taxon>Endopterygota</taxon>
        <taxon>Diptera</taxon>
        <taxon>Brachycera</taxon>
        <taxon>Muscomorpha</taxon>
        <taxon>Tephritoidea</taxon>
        <taxon>Tephritidae</taxon>
        <taxon>Bactrocera</taxon>
        <taxon>Bactrocera</taxon>
    </lineage>
</organism>
<feature type="transmembrane region" description="Helical" evidence="1">
    <location>
        <begin position="311"/>
        <end position="332"/>
    </location>
</feature>
<keyword evidence="1" id="KW-0812">Transmembrane</keyword>
<keyword evidence="1" id="KW-0472">Membrane</keyword>